<comment type="caution">
    <text evidence="1">The sequence shown here is derived from an EMBL/GenBank/DDBJ whole genome shotgun (WGS) entry which is preliminary data.</text>
</comment>
<gene>
    <name evidence="1" type="ORF">APTSU1_000305500</name>
</gene>
<organism evidence="1 2">
    <name type="scientific">Apodemus speciosus</name>
    <name type="common">Large Japanese field mouse</name>
    <dbReference type="NCBI Taxonomy" id="105296"/>
    <lineage>
        <taxon>Eukaryota</taxon>
        <taxon>Metazoa</taxon>
        <taxon>Chordata</taxon>
        <taxon>Craniata</taxon>
        <taxon>Vertebrata</taxon>
        <taxon>Euteleostomi</taxon>
        <taxon>Mammalia</taxon>
        <taxon>Eutheria</taxon>
        <taxon>Euarchontoglires</taxon>
        <taxon>Glires</taxon>
        <taxon>Rodentia</taxon>
        <taxon>Myomorpha</taxon>
        <taxon>Muroidea</taxon>
        <taxon>Muridae</taxon>
        <taxon>Murinae</taxon>
        <taxon>Apodemus</taxon>
    </lineage>
</organism>
<evidence type="ECO:0000313" key="1">
    <source>
        <dbReference type="EMBL" id="GAB1287825.1"/>
    </source>
</evidence>
<proteinExistence type="predicted"/>
<name>A0ABQ0ELZ9_APOSI</name>
<evidence type="ECO:0000313" key="2">
    <source>
        <dbReference type="Proteomes" id="UP001623349"/>
    </source>
</evidence>
<keyword evidence="2" id="KW-1185">Reference proteome</keyword>
<sequence>MSARVPGMLSRLLGHQQRRDCGAGRALSLSPLPLGSSAFDS</sequence>
<protein>
    <submittedName>
        <fullName evidence="1">Uncharacterized protein</fullName>
    </submittedName>
</protein>
<dbReference type="Proteomes" id="UP001623349">
    <property type="component" value="Unassembled WGS sequence"/>
</dbReference>
<accession>A0ABQ0ELZ9</accession>
<dbReference type="EMBL" id="BAAFST010000003">
    <property type="protein sequence ID" value="GAB1287825.1"/>
    <property type="molecule type" value="Genomic_DNA"/>
</dbReference>
<reference evidence="1 2" key="1">
    <citation type="submission" date="2024-08" db="EMBL/GenBank/DDBJ databases">
        <title>The draft genome of Apodemus speciosus.</title>
        <authorList>
            <person name="Nabeshima K."/>
            <person name="Suzuki S."/>
            <person name="Onuma M."/>
        </authorList>
    </citation>
    <scope>NUCLEOTIDE SEQUENCE [LARGE SCALE GENOMIC DNA]</scope>
    <source>
        <strain evidence="1">IB14-021</strain>
    </source>
</reference>